<evidence type="ECO:0000256" key="5">
    <source>
        <dbReference type="ARBA" id="ARBA00022984"/>
    </source>
</evidence>
<organism evidence="9 10">
    <name type="scientific">Bifidobacterium longum subsp. suis</name>
    <dbReference type="NCBI Taxonomy" id="1695"/>
    <lineage>
        <taxon>Bacteria</taxon>
        <taxon>Bacillati</taxon>
        <taxon>Actinomycetota</taxon>
        <taxon>Actinomycetes</taxon>
        <taxon>Bifidobacteriales</taxon>
        <taxon>Bifidobacteriaceae</taxon>
        <taxon>Bifidobacterium</taxon>
    </lineage>
</organism>
<evidence type="ECO:0000256" key="2">
    <source>
        <dbReference type="ARBA" id="ARBA00022490"/>
    </source>
</evidence>
<accession>A0A087BNZ2</accession>
<dbReference type="PANTHER" id="PTHR36174">
    <property type="entry name" value="LIPID II:GLYCINE GLYCYLTRANSFERASE"/>
    <property type="match status" value="1"/>
</dbReference>
<evidence type="ECO:0000256" key="3">
    <source>
        <dbReference type="ARBA" id="ARBA00022679"/>
    </source>
</evidence>
<dbReference type="Proteomes" id="UP000029024">
    <property type="component" value="Unassembled WGS sequence"/>
</dbReference>
<feature type="coiled-coil region" evidence="8">
    <location>
        <begin position="253"/>
        <end position="299"/>
    </location>
</feature>
<dbReference type="PROSITE" id="PS51191">
    <property type="entry name" value="FEMABX"/>
    <property type="match status" value="1"/>
</dbReference>
<evidence type="ECO:0000256" key="1">
    <source>
        <dbReference type="ARBA" id="ARBA00009943"/>
    </source>
</evidence>
<dbReference type="RefSeq" id="WP_032683193.1">
    <property type="nucleotide sequence ID" value="NZ_JGZA01000004.1"/>
</dbReference>
<dbReference type="AlphaFoldDB" id="A0A087BNZ2"/>
<evidence type="ECO:0000256" key="4">
    <source>
        <dbReference type="ARBA" id="ARBA00022960"/>
    </source>
</evidence>
<keyword evidence="2" id="KW-0963">Cytoplasm</keyword>
<dbReference type="Pfam" id="PF02388">
    <property type="entry name" value="FemAB"/>
    <property type="match status" value="1"/>
</dbReference>
<dbReference type="SUPFAM" id="SSF55729">
    <property type="entry name" value="Acyl-CoA N-acyltransferases (Nat)"/>
    <property type="match status" value="2"/>
</dbReference>
<dbReference type="InterPro" id="IPR016181">
    <property type="entry name" value="Acyl_CoA_acyltransferase"/>
</dbReference>
<sequence length="422" mass="47674">MRDFVLVKLTDEEFDDFSARHPQGNFQQTSAMGRLRAAQGTDVEYLALKEGEKIVAAALFETHRSRFSTFAAIHDGPMCDYHDTEALTFFMDALKRHAKAKGASQLEITPESPYRLRDTNGASLPDDQNGAPDNKLIERLEAIGFTHGGFTVGYTAVPRWRYLKDLTGITDEKSLLKSYDKRTQWSVKRAQSMGVHVRELSDDELGVFARIEQQTAERRSFEYRGEAYFHRFKEAFGNKAHFMVAEIHIDEYVADMTAKREALSAKVAALTAKNAEHPTTKTERQLGEETRNLAAAEKRLNEAAEFAKDGDVLPAAASLFVEHPREVIYLFSGSVEQYKPFYASALIQHDAMLHFCVEHGLSRYNFYGIDGVFDDPDDEGRGVLEFKQGFNGYVEELPGEFVLPVKPVAYAMKQFAHKLLSR</sequence>
<evidence type="ECO:0000256" key="8">
    <source>
        <dbReference type="SAM" id="Coils"/>
    </source>
</evidence>
<dbReference type="EMBL" id="JGZA01000004">
    <property type="protein sequence ID" value="KFI72742.1"/>
    <property type="molecule type" value="Genomic_DNA"/>
</dbReference>
<dbReference type="GO" id="GO:0071555">
    <property type="term" value="P:cell wall organization"/>
    <property type="evidence" value="ECO:0007669"/>
    <property type="project" value="UniProtKB-KW"/>
</dbReference>
<keyword evidence="8" id="KW-0175">Coiled coil</keyword>
<dbReference type="GO" id="GO:0016755">
    <property type="term" value="F:aminoacyltransferase activity"/>
    <property type="evidence" value="ECO:0007669"/>
    <property type="project" value="InterPro"/>
</dbReference>
<evidence type="ECO:0000256" key="7">
    <source>
        <dbReference type="ARBA" id="ARBA00023316"/>
    </source>
</evidence>
<reference evidence="9 10" key="1">
    <citation type="submission" date="2014-03" db="EMBL/GenBank/DDBJ databases">
        <title>Genomics of Bifidobacteria.</title>
        <authorList>
            <person name="Ventura M."/>
            <person name="Milani C."/>
            <person name="Lugli G.A."/>
        </authorList>
    </citation>
    <scope>NUCLEOTIDE SEQUENCE [LARGE SCALE GENOMIC DNA]</scope>
    <source>
        <strain evidence="9 10">LMG 21814</strain>
    </source>
</reference>
<dbReference type="Gene3D" id="1.20.58.90">
    <property type="match status" value="1"/>
</dbReference>
<comment type="similarity">
    <text evidence="1">Belongs to the FemABX family.</text>
</comment>
<keyword evidence="5" id="KW-0573">Peptidoglycan synthesis</keyword>
<keyword evidence="7" id="KW-0961">Cell wall biogenesis/degradation</keyword>
<gene>
    <name evidence="9" type="ORF">BLSS_0575</name>
</gene>
<dbReference type="PANTHER" id="PTHR36174:SF2">
    <property type="entry name" value="AMINOACYLTRANSFERASE FEMA"/>
    <property type="match status" value="1"/>
</dbReference>
<name>A0A087BNZ2_BIFLN</name>
<keyword evidence="4" id="KW-0133">Cell shape</keyword>
<evidence type="ECO:0000313" key="10">
    <source>
        <dbReference type="Proteomes" id="UP000029024"/>
    </source>
</evidence>
<dbReference type="Gene3D" id="3.40.630.30">
    <property type="match status" value="2"/>
</dbReference>
<proteinExistence type="inferred from homology"/>
<evidence type="ECO:0000313" key="9">
    <source>
        <dbReference type="EMBL" id="KFI72742.1"/>
    </source>
</evidence>
<keyword evidence="6" id="KW-0012">Acyltransferase</keyword>
<dbReference type="GO" id="GO:0008360">
    <property type="term" value="P:regulation of cell shape"/>
    <property type="evidence" value="ECO:0007669"/>
    <property type="project" value="UniProtKB-KW"/>
</dbReference>
<protein>
    <submittedName>
        <fullName evidence="9">Methicillin resistance protein</fullName>
    </submittedName>
</protein>
<comment type="caution">
    <text evidence="9">The sequence shown here is derived from an EMBL/GenBank/DDBJ whole genome shotgun (WGS) entry which is preliminary data.</text>
</comment>
<dbReference type="InterPro" id="IPR003447">
    <property type="entry name" value="FEMABX"/>
</dbReference>
<keyword evidence="3" id="KW-0808">Transferase</keyword>
<dbReference type="InterPro" id="IPR050644">
    <property type="entry name" value="PG_Glycine_Bridge_Synth"/>
</dbReference>
<evidence type="ECO:0000256" key="6">
    <source>
        <dbReference type="ARBA" id="ARBA00023315"/>
    </source>
</evidence>
<dbReference type="GO" id="GO:0009252">
    <property type="term" value="P:peptidoglycan biosynthetic process"/>
    <property type="evidence" value="ECO:0007669"/>
    <property type="project" value="UniProtKB-KW"/>
</dbReference>